<dbReference type="GO" id="GO:0006506">
    <property type="term" value="P:GPI anchor biosynthetic process"/>
    <property type="evidence" value="ECO:0007669"/>
    <property type="project" value="InterPro"/>
</dbReference>
<sequence>MVSGAVGGFLDVVFNFNTQAFLDDNLLDQFFRVGWQMAMFGDETWLKLFPRLFTRHDGVSSFFVKDTIQVDLNVSRHLPEELKQDDWHLLILHYLGLDHVGHVGGRKSALMAPKLREMDDVIKMIHLNNILPQGSKKGETLLLVVSDHGMTESGNHGGSSYEEIDSLALFMAPNSEAHREASTTKDMANQVDITPTLAILFGVPIPKNNVGVLAVDCLHSLTDVQKLRALELNSWQLLRLLKAQLPSLSCTDSGSSGHTDNGWSKVSHCNGTAEERFCCLYSNAAVLHRLWKSTADITTTALPLDFMTF</sequence>
<proteinExistence type="predicted"/>
<dbReference type="PANTHER" id="PTHR23072:SF0">
    <property type="entry name" value="GPI ETHANOLAMINE PHOSPHATE TRANSFERASE 2"/>
    <property type="match status" value="1"/>
</dbReference>
<dbReference type="Pfam" id="PF01663">
    <property type="entry name" value="Phosphodiest"/>
    <property type="match status" value="1"/>
</dbReference>
<dbReference type="InterPro" id="IPR039527">
    <property type="entry name" value="PIGG/GPI7"/>
</dbReference>
<dbReference type="EMBL" id="GISG01219888">
    <property type="protein sequence ID" value="MBA4663302.1"/>
    <property type="molecule type" value="Transcribed_RNA"/>
</dbReference>
<evidence type="ECO:0008006" key="2">
    <source>
        <dbReference type="Google" id="ProtNLM"/>
    </source>
</evidence>
<dbReference type="AlphaFoldDB" id="A0A7C9EAM1"/>
<dbReference type="InterPro" id="IPR017850">
    <property type="entry name" value="Alkaline_phosphatase_core_sf"/>
</dbReference>
<protein>
    <recommendedName>
        <fullName evidence="2">GPI ethanolamine phosphate transferase 2</fullName>
    </recommendedName>
</protein>
<reference evidence="1" key="2">
    <citation type="submission" date="2020-07" db="EMBL/GenBank/DDBJ databases">
        <authorList>
            <person name="Vera ALvarez R."/>
            <person name="Arias-Moreno D.M."/>
            <person name="Jimenez-Jacinto V."/>
            <person name="Jimenez-Bremont J.F."/>
            <person name="Swaminathan K."/>
            <person name="Moose S.P."/>
            <person name="Guerrero-Gonzalez M.L."/>
            <person name="Marino-Ramirez L."/>
            <person name="Landsman D."/>
            <person name="Rodriguez-Kessler M."/>
            <person name="Delgado-Sanchez P."/>
        </authorList>
    </citation>
    <scope>NUCLEOTIDE SEQUENCE</scope>
    <source>
        <tissue evidence="1">Cladode</tissue>
    </source>
</reference>
<dbReference type="GO" id="GO:0005789">
    <property type="term" value="C:endoplasmic reticulum membrane"/>
    <property type="evidence" value="ECO:0007669"/>
    <property type="project" value="TreeGrafter"/>
</dbReference>
<evidence type="ECO:0000313" key="1">
    <source>
        <dbReference type="EMBL" id="MBA4663302.1"/>
    </source>
</evidence>
<dbReference type="InterPro" id="IPR002591">
    <property type="entry name" value="Phosphodiest/P_Trfase"/>
</dbReference>
<accession>A0A7C9EAM1</accession>
<dbReference type="PANTHER" id="PTHR23072">
    <property type="entry name" value="PHOSPHATIDYLINOSITOL GLYCAN-RELATED"/>
    <property type="match status" value="1"/>
</dbReference>
<organism evidence="1">
    <name type="scientific">Opuntia streptacantha</name>
    <name type="common">Prickly pear cactus</name>
    <name type="synonym">Opuntia cardona</name>
    <dbReference type="NCBI Taxonomy" id="393608"/>
    <lineage>
        <taxon>Eukaryota</taxon>
        <taxon>Viridiplantae</taxon>
        <taxon>Streptophyta</taxon>
        <taxon>Embryophyta</taxon>
        <taxon>Tracheophyta</taxon>
        <taxon>Spermatophyta</taxon>
        <taxon>Magnoliopsida</taxon>
        <taxon>eudicotyledons</taxon>
        <taxon>Gunneridae</taxon>
        <taxon>Pentapetalae</taxon>
        <taxon>Caryophyllales</taxon>
        <taxon>Cactineae</taxon>
        <taxon>Cactaceae</taxon>
        <taxon>Opuntioideae</taxon>
        <taxon>Opuntia</taxon>
    </lineage>
</organism>
<dbReference type="Gene3D" id="3.40.720.10">
    <property type="entry name" value="Alkaline Phosphatase, subunit A"/>
    <property type="match status" value="1"/>
</dbReference>
<name>A0A7C9EAM1_OPUST</name>
<dbReference type="SUPFAM" id="SSF53649">
    <property type="entry name" value="Alkaline phosphatase-like"/>
    <property type="match status" value="1"/>
</dbReference>
<dbReference type="FunFam" id="3.40.720.10:FF:000078">
    <property type="entry name" value="GPI ethanolamine phosphate transferase 2 isoform X4"/>
    <property type="match status" value="1"/>
</dbReference>
<reference evidence="1" key="1">
    <citation type="journal article" date="2013" name="J. Plant Res.">
        <title>Effect of fungi and light on seed germination of three Opuntia species from semiarid lands of central Mexico.</title>
        <authorList>
            <person name="Delgado-Sanchez P."/>
            <person name="Jimenez-Bremont J.F."/>
            <person name="Guerrero-Gonzalez Mde L."/>
            <person name="Flores J."/>
        </authorList>
    </citation>
    <scope>NUCLEOTIDE SEQUENCE</scope>
    <source>
        <tissue evidence="1">Cladode</tissue>
    </source>
</reference>
<dbReference type="GO" id="GO:0051267">
    <property type="term" value="F:CP2 mannose-ethanolamine phosphotransferase activity"/>
    <property type="evidence" value="ECO:0007669"/>
    <property type="project" value="TreeGrafter"/>
</dbReference>